<proteinExistence type="predicted"/>
<protein>
    <recommendedName>
        <fullName evidence="4">BZIP domain-containing protein</fullName>
    </recommendedName>
</protein>
<evidence type="ECO:0000313" key="3">
    <source>
        <dbReference type="Proteomes" id="UP000813444"/>
    </source>
</evidence>
<organism evidence="2 3">
    <name type="scientific">Stachybotrys elegans</name>
    <dbReference type="NCBI Taxonomy" id="80388"/>
    <lineage>
        <taxon>Eukaryota</taxon>
        <taxon>Fungi</taxon>
        <taxon>Dikarya</taxon>
        <taxon>Ascomycota</taxon>
        <taxon>Pezizomycotina</taxon>
        <taxon>Sordariomycetes</taxon>
        <taxon>Hypocreomycetidae</taxon>
        <taxon>Hypocreales</taxon>
        <taxon>Stachybotryaceae</taxon>
        <taxon>Stachybotrys</taxon>
    </lineage>
</organism>
<dbReference type="EMBL" id="JAGPNK010000012">
    <property type="protein sequence ID" value="KAH7310700.1"/>
    <property type="molecule type" value="Genomic_DNA"/>
</dbReference>
<dbReference type="AlphaFoldDB" id="A0A8K0WN39"/>
<sequence length="393" mass="44585">MPSRPQEITDKAVLQRQRERAREAQRRFRLRRLNALAEADARNKKLEEAIDTLFDAFTKFSKQVSPLIDGHADGATMMSLQDTLKTFVTVAKGLETEPAEETLLETREEERPEEPRREDTPPFALPGTELYQADEARARNDHQSYDEMMQMGSRTSRALENAPASPFIQLMLHHNPVLSEDYWGIDLDLTARAASPLWQRLFHTTMVVSYRHLRLAQKDNHPRSQWFQRAHQFSLHRANPLSLLNLTAIGLRIAAMEIQDATDPKDEGSRSPARYFDIPEYHMLGTIIKQDMVAQGVPLDDIVGAEDVEASLREKGMTGYDDEHIYLTLDANNQWCKNLLPTASGNIMVTIGIRSFIRHMIDASVCLGDAIGYHRPAMNLAIVRSAAKLDNLT</sequence>
<reference evidence="2" key="1">
    <citation type="journal article" date="2021" name="Nat. Commun.">
        <title>Genetic determinants of endophytism in the Arabidopsis root mycobiome.</title>
        <authorList>
            <person name="Mesny F."/>
            <person name="Miyauchi S."/>
            <person name="Thiergart T."/>
            <person name="Pickel B."/>
            <person name="Atanasova L."/>
            <person name="Karlsson M."/>
            <person name="Huettel B."/>
            <person name="Barry K.W."/>
            <person name="Haridas S."/>
            <person name="Chen C."/>
            <person name="Bauer D."/>
            <person name="Andreopoulos W."/>
            <person name="Pangilinan J."/>
            <person name="LaButti K."/>
            <person name="Riley R."/>
            <person name="Lipzen A."/>
            <person name="Clum A."/>
            <person name="Drula E."/>
            <person name="Henrissat B."/>
            <person name="Kohler A."/>
            <person name="Grigoriev I.V."/>
            <person name="Martin F.M."/>
            <person name="Hacquard S."/>
        </authorList>
    </citation>
    <scope>NUCLEOTIDE SEQUENCE</scope>
    <source>
        <strain evidence="2">MPI-CAGE-CH-0235</strain>
    </source>
</reference>
<name>A0A8K0WN39_9HYPO</name>
<evidence type="ECO:0000313" key="2">
    <source>
        <dbReference type="EMBL" id="KAH7310700.1"/>
    </source>
</evidence>
<feature type="region of interest" description="Disordered" evidence="1">
    <location>
        <begin position="95"/>
        <end position="139"/>
    </location>
</feature>
<evidence type="ECO:0008006" key="4">
    <source>
        <dbReference type="Google" id="ProtNLM"/>
    </source>
</evidence>
<feature type="region of interest" description="Disordered" evidence="1">
    <location>
        <begin position="1"/>
        <end position="20"/>
    </location>
</feature>
<feature type="compositionally biased region" description="Basic and acidic residues" evidence="1">
    <location>
        <begin position="104"/>
        <end position="120"/>
    </location>
</feature>
<dbReference type="Proteomes" id="UP000813444">
    <property type="component" value="Unassembled WGS sequence"/>
</dbReference>
<evidence type="ECO:0000256" key="1">
    <source>
        <dbReference type="SAM" id="MobiDB-lite"/>
    </source>
</evidence>
<comment type="caution">
    <text evidence="2">The sequence shown here is derived from an EMBL/GenBank/DDBJ whole genome shotgun (WGS) entry which is preliminary data.</text>
</comment>
<accession>A0A8K0WN39</accession>
<keyword evidence="3" id="KW-1185">Reference proteome</keyword>
<gene>
    <name evidence="2" type="ORF">B0I35DRAFT_439555</name>
</gene>